<evidence type="ECO:0000259" key="4">
    <source>
        <dbReference type="Pfam" id="PF06441"/>
    </source>
</evidence>
<keyword evidence="2" id="KW-0058">Aromatic hydrocarbons catabolism</keyword>
<dbReference type="PRINTS" id="PR00412">
    <property type="entry name" value="EPOXHYDRLASE"/>
</dbReference>
<evidence type="ECO:0000256" key="2">
    <source>
        <dbReference type="ARBA" id="ARBA00022797"/>
    </source>
</evidence>
<reference evidence="5" key="1">
    <citation type="submission" date="2018-05" db="EMBL/GenBank/DDBJ databases">
        <authorList>
            <person name="Lanie J.A."/>
            <person name="Ng W.-L."/>
            <person name="Kazmierczak K.M."/>
            <person name="Andrzejewski T.M."/>
            <person name="Davidsen T.M."/>
            <person name="Wayne K.J."/>
            <person name="Tettelin H."/>
            <person name="Glass J.I."/>
            <person name="Rusch D."/>
            <person name="Podicherti R."/>
            <person name="Tsui H.-C.T."/>
            <person name="Winkler M.E."/>
        </authorList>
    </citation>
    <scope>NUCLEOTIDE SEQUENCE</scope>
</reference>
<accession>A0A381PEA0</accession>
<dbReference type="AlphaFoldDB" id="A0A381PEA0"/>
<dbReference type="EMBL" id="UINC01000957">
    <property type="protein sequence ID" value="SUZ65326.1"/>
    <property type="molecule type" value="Genomic_DNA"/>
</dbReference>
<evidence type="ECO:0000256" key="1">
    <source>
        <dbReference type="ARBA" id="ARBA00010088"/>
    </source>
</evidence>
<keyword evidence="3" id="KW-0378">Hydrolase</keyword>
<evidence type="ECO:0000313" key="5">
    <source>
        <dbReference type="EMBL" id="SUZ65326.1"/>
    </source>
</evidence>
<dbReference type="InterPro" id="IPR029058">
    <property type="entry name" value="AB_hydrolase_fold"/>
</dbReference>
<dbReference type="SUPFAM" id="SSF53474">
    <property type="entry name" value="alpha/beta-Hydrolases"/>
    <property type="match status" value="1"/>
</dbReference>
<comment type="similarity">
    <text evidence="1">Belongs to the peptidase S33 family.</text>
</comment>
<dbReference type="InterPro" id="IPR010497">
    <property type="entry name" value="Epoxide_hydro_N"/>
</dbReference>
<proteinExistence type="inferred from homology"/>
<dbReference type="GO" id="GO:0004301">
    <property type="term" value="F:epoxide hydrolase activity"/>
    <property type="evidence" value="ECO:0007669"/>
    <property type="project" value="TreeGrafter"/>
</dbReference>
<evidence type="ECO:0000256" key="3">
    <source>
        <dbReference type="ARBA" id="ARBA00022801"/>
    </source>
</evidence>
<dbReference type="PANTHER" id="PTHR21661">
    <property type="entry name" value="EPOXIDE HYDROLASE 1-RELATED"/>
    <property type="match status" value="1"/>
</dbReference>
<dbReference type="Pfam" id="PF06441">
    <property type="entry name" value="EHN"/>
    <property type="match status" value="1"/>
</dbReference>
<feature type="domain" description="Epoxide hydrolase N-terminal" evidence="4">
    <location>
        <begin position="3"/>
        <end position="87"/>
    </location>
</feature>
<protein>
    <recommendedName>
        <fullName evidence="4">Epoxide hydrolase N-terminal domain-containing protein</fullName>
    </recommendedName>
</protein>
<organism evidence="5">
    <name type="scientific">marine metagenome</name>
    <dbReference type="NCBI Taxonomy" id="408172"/>
    <lineage>
        <taxon>unclassified sequences</taxon>
        <taxon>metagenomes</taxon>
        <taxon>ecological metagenomes</taxon>
    </lineage>
</organism>
<dbReference type="InterPro" id="IPR000639">
    <property type="entry name" value="Epox_hydrolase-like"/>
</dbReference>
<dbReference type="PIRSF" id="PIRSF001112">
    <property type="entry name" value="Epoxide_hydrolase"/>
    <property type="match status" value="1"/>
</dbReference>
<name>A0A381PEA0_9ZZZZ</name>
<sequence>MSQARFSHQIADEPWTLGTDRETLINLCRYWESTFDWRAAELRLNAWPQFVCNIQGEQLHYAHIRSPHDHATPLLMTHGWPGSIAEFVDVIGPLTNPVAYGGREDTAFHVVLPSLPGFGFSGPTEKMGNSPAKMAAMAKQLMADLGYGSYIAQGGDWGSVITTELGRLDADHLLGIHITMPIAGPTQKARENPNSVDLLAFEKLEFRKNVDGGYAEIQGTMPQTIGYALDDSPIGLAAWIVEKFRTWSDCDGDLLQSYTWDQLLTNISIYWFTATAASSARIYYEMRQSPMSFDMVEVPVAIARFPGEIFLPPRPWCEQVYNVQRWTEFGHGGHFAAMEVPQLLIGDLQAWVTQLQSAN</sequence>
<dbReference type="InterPro" id="IPR016292">
    <property type="entry name" value="Epoxide_hydrolase"/>
</dbReference>
<dbReference type="PANTHER" id="PTHR21661:SF35">
    <property type="entry name" value="EPOXIDE HYDROLASE"/>
    <property type="match status" value="1"/>
</dbReference>
<dbReference type="Gene3D" id="3.40.50.1820">
    <property type="entry name" value="alpha/beta hydrolase"/>
    <property type="match status" value="1"/>
</dbReference>
<gene>
    <name evidence="5" type="ORF">METZ01_LOCUS18180</name>
</gene>
<dbReference type="GO" id="GO:0097176">
    <property type="term" value="P:epoxide metabolic process"/>
    <property type="evidence" value="ECO:0007669"/>
    <property type="project" value="TreeGrafter"/>
</dbReference>